<gene>
    <name evidence="1" type="ORF">GCM10010394_60200</name>
</gene>
<proteinExistence type="predicted"/>
<accession>A0ABP3S4H9</accession>
<reference evidence="2" key="1">
    <citation type="journal article" date="2019" name="Int. J. Syst. Evol. Microbiol.">
        <title>The Global Catalogue of Microorganisms (GCM) 10K type strain sequencing project: providing services to taxonomists for standard genome sequencing and annotation.</title>
        <authorList>
            <consortium name="The Broad Institute Genomics Platform"/>
            <consortium name="The Broad Institute Genome Sequencing Center for Infectious Disease"/>
            <person name="Wu L."/>
            <person name="Ma J."/>
        </authorList>
    </citation>
    <scope>NUCLEOTIDE SEQUENCE [LARGE SCALE GENOMIC DNA]</scope>
    <source>
        <strain evidence="2">JCM 5067</strain>
    </source>
</reference>
<name>A0ABP3S4H9_9ACTN</name>
<organism evidence="1 2">
    <name type="scientific">Streptomyces crystallinus</name>
    <dbReference type="NCBI Taxonomy" id="68191"/>
    <lineage>
        <taxon>Bacteria</taxon>
        <taxon>Bacillati</taxon>
        <taxon>Actinomycetota</taxon>
        <taxon>Actinomycetes</taxon>
        <taxon>Kitasatosporales</taxon>
        <taxon>Streptomycetaceae</taxon>
        <taxon>Streptomyces</taxon>
    </lineage>
</organism>
<dbReference type="Proteomes" id="UP001500668">
    <property type="component" value="Unassembled WGS sequence"/>
</dbReference>
<sequence>MRAGFGRFGRFGGLSVGAVAAVLVTVCGLSLSAGVAHGGAAHGGVGDPVGRMGGRVGVAPVAGAVRQAGVASGPSSVGPEAVAPAAPGAVASGAVASGAVASGPNALAPVAPGAEADIAYHGHISLWAGRVGVWVEPSNHGPTAVPDATLRLRFSSPLTGVEPLPPGCLRGSPETVLCSTGAMRPAGAGRPIALDLSVAGNPAEVVVNISTSWSGGAGDHNPANNTHRVLAPATGDKYAY</sequence>
<dbReference type="EMBL" id="BAAACA010000043">
    <property type="protein sequence ID" value="GAA0621501.1"/>
    <property type="molecule type" value="Genomic_DNA"/>
</dbReference>
<evidence type="ECO:0000313" key="1">
    <source>
        <dbReference type="EMBL" id="GAA0621501.1"/>
    </source>
</evidence>
<comment type="caution">
    <text evidence="1">The sequence shown here is derived from an EMBL/GenBank/DDBJ whole genome shotgun (WGS) entry which is preliminary data.</text>
</comment>
<keyword evidence="2" id="KW-1185">Reference proteome</keyword>
<protein>
    <submittedName>
        <fullName evidence="1">Uncharacterized protein</fullName>
    </submittedName>
</protein>
<evidence type="ECO:0000313" key="2">
    <source>
        <dbReference type="Proteomes" id="UP001500668"/>
    </source>
</evidence>